<sequence>MSSPADRTVAHITFKRDRKSGSYVPGTSSPPPLPLLEPAYPKHRQILPLPLPLPRLPGPFKAKAQQRPGRHCNGERSPHARFTPCRVL</sequence>
<name>A0A167JSA1_CALVF</name>
<reference evidence="2 3" key="1">
    <citation type="journal article" date="2016" name="Mol. Biol. Evol.">
        <title>Comparative Genomics of Early-Diverging Mushroom-Forming Fungi Provides Insights into the Origins of Lignocellulose Decay Capabilities.</title>
        <authorList>
            <person name="Nagy L.G."/>
            <person name="Riley R."/>
            <person name="Tritt A."/>
            <person name="Adam C."/>
            <person name="Daum C."/>
            <person name="Floudas D."/>
            <person name="Sun H."/>
            <person name="Yadav J.S."/>
            <person name="Pangilinan J."/>
            <person name="Larsson K.H."/>
            <person name="Matsuura K."/>
            <person name="Barry K."/>
            <person name="Labutti K."/>
            <person name="Kuo R."/>
            <person name="Ohm R.A."/>
            <person name="Bhattacharya S.S."/>
            <person name="Shirouzu T."/>
            <person name="Yoshinaga Y."/>
            <person name="Martin F.M."/>
            <person name="Grigoriev I.V."/>
            <person name="Hibbett D.S."/>
        </authorList>
    </citation>
    <scope>NUCLEOTIDE SEQUENCE [LARGE SCALE GENOMIC DNA]</scope>
    <source>
        <strain evidence="2 3">TUFC12733</strain>
    </source>
</reference>
<dbReference type="Proteomes" id="UP000076738">
    <property type="component" value="Unassembled WGS sequence"/>
</dbReference>
<feature type="region of interest" description="Disordered" evidence="1">
    <location>
        <begin position="1"/>
        <end position="34"/>
    </location>
</feature>
<dbReference type="AlphaFoldDB" id="A0A167JSA1"/>
<keyword evidence="3" id="KW-1185">Reference proteome</keyword>
<feature type="region of interest" description="Disordered" evidence="1">
    <location>
        <begin position="61"/>
        <end position="88"/>
    </location>
</feature>
<proteinExistence type="predicted"/>
<accession>A0A167JSA1</accession>
<gene>
    <name evidence="2" type="ORF">CALVIDRAFT_539505</name>
</gene>
<dbReference type="EMBL" id="KV417298">
    <property type="protein sequence ID" value="KZO93853.1"/>
    <property type="molecule type" value="Genomic_DNA"/>
</dbReference>
<organism evidence="2 3">
    <name type="scientific">Calocera viscosa (strain TUFC12733)</name>
    <dbReference type="NCBI Taxonomy" id="1330018"/>
    <lineage>
        <taxon>Eukaryota</taxon>
        <taxon>Fungi</taxon>
        <taxon>Dikarya</taxon>
        <taxon>Basidiomycota</taxon>
        <taxon>Agaricomycotina</taxon>
        <taxon>Dacrymycetes</taxon>
        <taxon>Dacrymycetales</taxon>
        <taxon>Dacrymycetaceae</taxon>
        <taxon>Calocera</taxon>
    </lineage>
</organism>
<evidence type="ECO:0000313" key="3">
    <source>
        <dbReference type="Proteomes" id="UP000076738"/>
    </source>
</evidence>
<evidence type="ECO:0000256" key="1">
    <source>
        <dbReference type="SAM" id="MobiDB-lite"/>
    </source>
</evidence>
<evidence type="ECO:0000313" key="2">
    <source>
        <dbReference type="EMBL" id="KZO93853.1"/>
    </source>
</evidence>
<protein>
    <submittedName>
        <fullName evidence="2">Uncharacterized protein</fullName>
    </submittedName>
</protein>